<dbReference type="Proteomes" id="UP000070539">
    <property type="component" value="Unassembled WGS sequence"/>
</dbReference>
<keyword evidence="1" id="KW-0812">Transmembrane</keyword>
<feature type="transmembrane region" description="Helical" evidence="1">
    <location>
        <begin position="65"/>
        <end position="90"/>
    </location>
</feature>
<dbReference type="OrthoDB" id="86868at2"/>
<accession>A0A136WF33</accession>
<evidence type="ECO:0008006" key="4">
    <source>
        <dbReference type="Google" id="ProtNLM"/>
    </source>
</evidence>
<keyword evidence="1" id="KW-1133">Transmembrane helix</keyword>
<dbReference type="RefSeq" id="WP_083531910.1">
    <property type="nucleotide sequence ID" value="NZ_LRVM01000004.1"/>
</dbReference>
<dbReference type="InterPro" id="IPR032479">
    <property type="entry name" value="DUF5058"/>
</dbReference>
<evidence type="ECO:0000313" key="3">
    <source>
        <dbReference type="Proteomes" id="UP000070539"/>
    </source>
</evidence>
<evidence type="ECO:0000256" key="1">
    <source>
        <dbReference type="SAM" id="Phobius"/>
    </source>
</evidence>
<keyword evidence="3" id="KW-1185">Reference proteome</keyword>
<dbReference type="PATRIC" id="fig|36847.3.peg.1748"/>
<comment type="caution">
    <text evidence="2">The sequence shown here is derived from an EMBL/GenBank/DDBJ whole genome shotgun (WGS) entry which is preliminary data.</text>
</comment>
<sequence length="247" mass="26423">MDLFLLTADTMTNKAYLDVANSPMMWAVVIPTVIMVCIQAYVFIQDAIKAGPIVGLTKQDTKEAMRAGAICSIGPGLSMFTVMIALMSILGGPFAWLRLSIIGTITTEMLGATAAATAMGVDLGGPDYGITAFSCAVWVITLNTWGFFIVNLLFAHRMEKVKMAVERHDAHMFDAVGLCVMIGCVAMFLAGQMVGGTGKFIAAIAGFIIMTILIQISEKYPKLKEYNLGIAMLAAIFIAQFVVQIGG</sequence>
<protein>
    <recommendedName>
        <fullName evidence="4">DUF5058 family protein</fullName>
    </recommendedName>
</protein>
<feature type="transmembrane region" description="Helical" evidence="1">
    <location>
        <begin position="175"/>
        <end position="194"/>
    </location>
</feature>
<organism evidence="2 3">
    <name type="scientific">Anaerotignum neopropionicum</name>
    <dbReference type="NCBI Taxonomy" id="36847"/>
    <lineage>
        <taxon>Bacteria</taxon>
        <taxon>Bacillati</taxon>
        <taxon>Bacillota</taxon>
        <taxon>Clostridia</taxon>
        <taxon>Lachnospirales</taxon>
        <taxon>Anaerotignaceae</taxon>
        <taxon>Anaerotignum</taxon>
    </lineage>
</organism>
<reference evidence="2 3" key="1">
    <citation type="submission" date="2016-01" db="EMBL/GenBank/DDBJ databases">
        <title>Genome sequence of Clostridium neopropionicum X4, DSM-3847.</title>
        <authorList>
            <person name="Poehlein A."/>
            <person name="Beck M.H."/>
            <person name="Bengelsdorf F.R."/>
            <person name="Daniel R."/>
            <person name="Duerre P."/>
        </authorList>
    </citation>
    <scope>NUCLEOTIDE SEQUENCE [LARGE SCALE GENOMIC DNA]</scope>
    <source>
        <strain evidence="2 3">DSM-3847</strain>
    </source>
</reference>
<feature type="transmembrane region" description="Helical" evidence="1">
    <location>
        <begin position="24"/>
        <end position="44"/>
    </location>
</feature>
<keyword evidence="1" id="KW-0472">Membrane</keyword>
<dbReference type="Pfam" id="PF16481">
    <property type="entry name" value="DUF5058"/>
    <property type="match status" value="1"/>
</dbReference>
<gene>
    <name evidence="2" type="ORF">CLNEO_15010</name>
</gene>
<feature type="transmembrane region" description="Helical" evidence="1">
    <location>
        <begin position="228"/>
        <end position="246"/>
    </location>
</feature>
<dbReference type="STRING" id="36847.CLNEO_15010"/>
<proteinExistence type="predicted"/>
<evidence type="ECO:0000313" key="2">
    <source>
        <dbReference type="EMBL" id="KXL52959.1"/>
    </source>
</evidence>
<feature type="transmembrane region" description="Helical" evidence="1">
    <location>
        <begin position="128"/>
        <end position="154"/>
    </location>
</feature>
<name>A0A136WF33_9FIRM</name>
<dbReference type="AlphaFoldDB" id="A0A136WF33"/>
<dbReference type="EMBL" id="LRVM01000004">
    <property type="protein sequence ID" value="KXL52959.1"/>
    <property type="molecule type" value="Genomic_DNA"/>
</dbReference>
<feature type="transmembrane region" description="Helical" evidence="1">
    <location>
        <begin position="200"/>
        <end position="216"/>
    </location>
</feature>